<comment type="caution">
    <text evidence="2">The sequence shown here is derived from an EMBL/GenBank/DDBJ whole genome shotgun (WGS) entry which is preliminary data.</text>
</comment>
<dbReference type="AlphaFoldDB" id="A0A3D9H6D4"/>
<dbReference type="RefSeq" id="WP_115938617.1">
    <property type="nucleotide sequence ID" value="NZ_QRDW01000012.1"/>
</dbReference>
<accession>A0A3D9H6D4</accession>
<proteinExistence type="predicted"/>
<dbReference type="EMBL" id="QRDW01000012">
    <property type="protein sequence ID" value="RED45077.1"/>
    <property type="molecule type" value="Genomic_DNA"/>
</dbReference>
<keyword evidence="3" id="KW-1185">Reference proteome</keyword>
<organism evidence="2 3">
    <name type="scientific">Aestuariispira insulae</name>
    <dbReference type="NCBI Taxonomy" id="1461337"/>
    <lineage>
        <taxon>Bacteria</taxon>
        <taxon>Pseudomonadati</taxon>
        <taxon>Pseudomonadota</taxon>
        <taxon>Alphaproteobacteria</taxon>
        <taxon>Rhodospirillales</taxon>
        <taxon>Kiloniellaceae</taxon>
        <taxon>Aestuariispira</taxon>
    </lineage>
</organism>
<feature type="region of interest" description="Disordered" evidence="1">
    <location>
        <begin position="52"/>
        <end position="93"/>
    </location>
</feature>
<feature type="compositionally biased region" description="Basic and acidic residues" evidence="1">
    <location>
        <begin position="84"/>
        <end position="93"/>
    </location>
</feature>
<evidence type="ECO:0000313" key="2">
    <source>
        <dbReference type="EMBL" id="RED45077.1"/>
    </source>
</evidence>
<sequence>MPDLWVYKRRPNSVTRHKHGGFNASFPMNGHTVVGQIALDELARQVEAARAAEPAAAENRSNVLSFADRRSRASRTPSLRGGKRPGDHTPHRE</sequence>
<evidence type="ECO:0000256" key="1">
    <source>
        <dbReference type="SAM" id="MobiDB-lite"/>
    </source>
</evidence>
<gene>
    <name evidence="2" type="ORF">DFP90_11270</name>
</gene>
<evidence type="ECO:0000313" key="3">
    <source>
        <dbReference type="Proteomes" id="UP000256845"/>
    </source>
</evidence>
<dbReference type="OrthoDB" id="9976454at2"/>
<dbReference type="Proteomes" id="UP000256845">
    <property type="component" value="Unassembled WGS sequence"/>
</dbReference>
<protein>
    <submittedName>
        <fullName evidence="2">Uncharacterized protein</fullName>
    </submittedName>
</protein>
<reference evidence="2 3" key="1">
    <citation type="submission" date="2018-07" db="EMBL/GenBank/DDBJ databases">
        <title>Genomic Encyclopedia of Type Strains, Phase III (KMG-III): the genomes of soil and plant-associated and newly described type strains.</title>
        <authorList>
            <person name="Whitman W."/>
        </authorList>
    </citation>
    <scope>NUCLEOTIDE SEQUENCE [LARGE SCALE GENOMIC DNA]</scope>
    <source>
        <strain evidence="2 3">CECT 8488</strain>
    </source>
</reference>
<name>A0A3D9H6D4_9PROT</name>